<dbReference type="OrthoDB" id="78237at2157"/>
<dbReference type="InterPro" id="IPR013783">
    <property type="entry name" value="Ig-like_fold"/>
</dbReference>
<dbReference type="Proteomes" id="UP000183442">
    <property type="component" value="Unassembled WGS sequence"/>
</dbReference>
<dbReference type="Proteomes" id="UP000066376">
    <property type="component" value="Chromosome"/>
</dbReference>
<dbReference type="InterPro" id="IPR006626">
    <property type="entry name" value="PbH1"/>
</dbReference>
<dbReference type="RefSeq" id="WP_067148834.1">
    <property type="nucleotide sequence ID" value="NZ_CP014265.1"/>
</dbReference>
<protein>
    <submittedName>
        <fullName evidence="1">Adhesin-like protein</fullName>
    </submittedName>
    <submittedName>
        <fullName evidence="2">Right handed beta helix region</fullName>
    </submittedName>
</protein>
<dbReference type="InterPro" id="IPR008964">
    <property type="entry name" value="Invasin/intimin_cell_adhesion"/>
</dbReference>
<dbReference type="KEGG" id="mol:YLM1_1809"/>
<dbReference type="InterPro" id="IPR011050">
    <property type="entry name" value="Pectin_lyase_fold/virulence"/>
</dbReference>
<sequence>MKKLSKIGILSFFIILSISFASASDLDNDNNQYCISENIISENNIQEISIDEASVTQEMGEDISLNEKIENKPSFSNSNQFYDVNYDVDYKNSDLSYKNCDASYIDNIDNNYNDCTDYNNYNNRNDYKDYNNYNNYNNCNNYEVFDSRLIVDNEINEKNSQKGLLSLQPSENIHKLSPSNYSRYFKNSYVNTSIVKSGDIIDLSGNFNKVNFTFTIPCSITSSLNDAYLTNCVIKYENLNSTTYSNVSNLKFTTDIEKHPSVYIVYSSHVNVFNCNAYSTGANSNPTLLVGSRYCNIHHNVFETTFTGYMNMSWKRAGILLGESHYNNIYSNFVTVKDSNPIYLTTYGFDKSNYNNIYNNTVTSSAISEETGLHNPSAWAYGIHIMGDYNSIINNTIYNLYRGVDSEGSFNQIIGNKIYNLVGSYYEGNNGTDGGDYGIHASYSNVIINNTIQDSKITGSAIYISVNCTALDNVIQNISGANAIEFSISGSNTLVDNNLINMTSGNGIYIRGNMTNVTLSKNIISSPDATAILIKALSKAKYPDFIIIENNMILDFNRSAIDFSDIESKANISSLNNSIIITNATFFNTFDNQGFLKNQKSIDYILFKGIFSNLPIDSITINQNISILGLDSQIMDIPFIINSSNIKIENISLNIGKSIDAFYLDNVENISFINNTIIVDSKNYALVLNNSKISMLDNFIIINDYNPAILNDNASYILYGENIIQTLFDIDILSLNDSIFKITVYIVGDDNYNSLFNSEGKFYDDFDITIGDTLKIANLTNKTIRIDIPLIISSYKDSIINNSTIILEDMASNTSITNLKFKLENNSINKDFSFIRIKDGVSNLIIANNQFYVSNISGEASLSAVKILGFDEGARNIKLLNNIFNLSADSASVLAISVLNEGLDNYNEITDALSILNNDIYIYNSHEDGLAYGINIVNSNNLEISSNNVYSNGNTAFGVYISKVTNYIIKENLIDVSGFNYQKFIHYLNSIDFNNGSYDFNIASYISENLTNTDSAICVENCQNPVLRTNELYENGALVSVIHSNNPSQDIQNIIKSSSNGDIIYLGNNVYSIKYSLIINKSISLVGGTLVDNIDSSGGGLLDNINLENNNPLFIILPKSNLQNTVNLLNMTVIFDNNDLFVLSLLKNSTNPIDIDYPIINIKNNTFLKMNNELDGESINLIKSIAERALLKFINNINLENNNLIENMNQIRYYLFNDSSSNEINFKNGIKTIIVSNNLVCTALDKDIYGNSMKYFEAKLLDENNNPLASKSIYISYNNAIYNLISDSNGIIKLAVGINTYGIYNLLISFLGDSRYGASFSGAKLTVNKQKASLTVPNKSYLVTANKYLTATFKDINGKAIKNKKISFILNGKTYRVYTNSKGVATVKVKISAAKTYTVTVNYEGDSVYSSISKSSKFYIKKISTKLIVKNRSYKKSKKIKKLTATLKTKSGKAIAKKKLTFIVNGKKYTVKTNKKGVATFKVNLPKKKTYKLRVKFAGDNIYLKASKKAKVKIK</sequence>
<evidence type="ECO:0000313" key="3">
    <source>
        <dbReference type="Proteomes" id="UP000066376"/>
    </source>
</evidence>
<gene>
    <name evidence="2" type="ORF">SAMN02910297_01493</name>
    <name evidence="1" type="ORF">YLM1_1809</name>
</gene>
<evidence type="ECO:0000313" key="2">
    <source>
        <dbReference type="EMBL" id="SFL67970.1"/>
    </source>
</evidence>
<dbReference type="EMBL" id="FOTL01000027">
    <property type="protein sequence ID" value="SFL67970.1"/>
    <property type="molecule type" value="Genomic_DNA"/>
</dbReference>
<dbReference type="GeneID" id="28490120"/>
<dbReference type="SMART" id="SM00710">
    <property type="entry name" value="PbH1"/>
    <property type="match status" value="10"/>
</dbReference>
<reference evidence="4" key="3">
    <citation type="submission" date="2016-10" db="EMBL/GenBank/DDBJ databases">
        <authorList>
            <person name="Varghese N."/>
        </authorList>
    </citation>
    <scope>NUCLEOTIDE SEQUENCE [LARGE SCALE GENOMIC DNA]</scope>
    <source>
        <strain evidence="4">DSM 16632</strain>
    </source>
</reference>
<evidence type="ECO:0000313" key="4">
    <source>
        <dbReference type="Proteomes" id="UP000183442"/>
    </source>
</evidence>
<dbReference type="InterPro" id="IPR012334">
    <property type="entry name" value="Pectin_lyas_fold"/>
</dbReference>
<evidence type="ECO:0000313" key="1">
    <source>
        <dbReference type="EMBL" id="AMK16364.1"/>
    </source>
</evidence>
<organism evidence="1 3">
    <name type="scientific">Methanobrevibacter olleyae</name>
    <dbReference type="NCBI Taxonomy" id="294671"/>
    <lineage>
        <taxon>Archaea</taxon>
        <taxon>Methanobacteriati</taxon>
        <taxon>Methanobacteriota</taxon>
        <taxon>Methanomada group</taxon>
        <taxon>Methanobacteria</taxon>
        <taxon>Methanobacteriales</taxon>
        <taxon>Methanobacteriaceae</taxon>
        <taxon>Methanobrevibacter</taxon>
    </lineage>
</organism>
<dbReference type="SUPFAM" id="SSF51126">
    <property type="entry name" value="Pectin lyase-like"/>
    <property type="match status" value="1"/>
</dbReference>
<dbReference type="EMBL" id="CP014265">
    <property type="protein sequence ID" value="AMK16364.1"/>
    <property type="molecule type" value="Genomic_DNA"/>
</dbReference>
<accession>A0A126R2T4</accession>
<proteinExistence type="predicted"/>
<reference evidence="1 3" key="1">
    <citation type="journal article" date="2016" name="Genome Announc.">
        <title>Draft Genome Sequence of the Rumen Methanogen Methanobrevibacter olleyae YLM1.</title>
        <authorList>
            <person name="Kelly W.J."/>
            <person name="Li D."/>
            <person name="Lambie S.C."/>
            <person name="Cox F."/>
            <person name="Attwood G.T."/>
            <person name="Altermann E."/>
            <person name="Leahy S.C."/>
        </authorList>
    </citation>
    <scope>NUCLEOTIDE SEQUENCE [LARGE SCALE GENOMIC DNA]</scope>
    <source>
        <strain evidence="1 3">YLM1</strain>
    </source>
</reference>
<dbReference type="Gene3D" id="2.160.20.10">
    <property type="entry name" value="Single-stranded right-handed beta-helix, Pectin lyase-like"/>
    <property type="match status" value="1"/>
</dbReference>
<dbReference type="Gene3D" id="2.60.40.10">
    <property type="entry name" value="Immunoglobulins"/>
    <property type="match status" value="2"/>
</dbReference>
<reference evidence="2" key="4">
    <citation type="submission" date="2016-10" db="EMBL/GenBank/DDBJ databases">
        <authorList>
            <person name="de Groot N.N."/>
        </authorList>
    </citation>
    <scope>NUCLEOTIDE SEQUENCE [LARGE SCALE GENOMIC DNA]</scope>
    <source>
        <strain evidence="2">DSM 16632</strain>
    </source>
</reference>
<reference evidence="3" key="2">
    <citation type="submission" date="2016-02" db="EMBL/GenBank/DDBJ databases">
        <title>The draft genome sequence of the rumen methanogen Methanobrevibacter olleyae YLM1.</title>
        <authorList>
            <consortium name="New Zealand Agricultural Greenhouse Gas Research Centre/Pastoral Greenhouse Gas Research Consortium"/>
            <person name="Kelly W.J."/>
            <person name="Li D."/>
            <person name="Lambie S.C."/>
            <person name="Attwood G.T."/>
            <person name="Altermann E."/>
            <person name="Leahy S.C."/>
        </authorList>
    </citation>
    <scope>NUCLEOTIDE SEQUENCE [LARGE SCALE GENOMIC DNA]</scope>
    <source>
        <strain evidence="3">YLM1</strain>
    </source>
</reference>
<dbReference type="STRING" id="294671.YLM1_1809"/>
<keyword evidence="3" id="KW-1185">Reference proteome</keyword>
<dbReference type="SUPFAM" id="SSF49373">
    <property type="entry name" value="Invasin/intimin cell-adhesion fragments"/>
    <property type="match status" value="1"/>
</dbReference>
<name>A0A126R2T4_METOL</name>
<dbReference type="PATRIC" id="fig|294671.3.peg.1879"/>